<dbReference type="KEGG" id="tmo:TMO_a0506"/>
<keyword evidence="4" id="KW-1185">Reference proteome</keyword>
<dbReference type="PANTHER" id="PTHR43639:SF1">
    <property type="entry name" value="SHORT-CHAIN DEHYDROGENASE_REDUCTASE FAMILY PROTEIN"/>
    <property type="match status" value="1"/>
</dbReference>
<protein>
    <submittedName>
        <fullName evidence="3">Short-chain dehydrogenase/reductase SDR</fullName>
    </submittedName>
</protein>
<dbReference type="SUPFAM" id="SSF51735">
    <property type="entry name" value="NAD(P)-binding Rossmann-fold domains"/>
    <property type="match status" value="1"/>
</dbReference>
<keyword evidence="3" id="KW-0614">Plasmid</keyword>
<evidence type="ECO:0000313" key="4">
    <source>
        <dbReference type="Proteomes" id="UP000005258"/>
    </source>
</evidence>
<name>I3TT21_TISMK</name>
<dbReference type="CDD" id="cd05233">
    <property type="entry name" value="SDR_c"/>
    <property type="match status" value="1"/>
</dbReference>
<dbReference type="HOGENOM" id="CLU_010194_1_3_5"/>
<gene>
    <name evidence="3" type="primary">ymfI</name>
    <name evidence="3" type="ordered locus">TMO_a0506</name>
</gene>
<proteinExistence type="inferred from homology"/>
<dbReference type="Pfam" id="PF13561">
    <property type="entry name" value="adh_short_C2"/>
    <property type="match status" value="1"/>
</dbReference>
<dbReference type="Gene3D" id="3.40.50.720">
    <property type="entry name" value="NAD(P)-binding Rossmann-like Domain"/>
    <property type="match status" value="1"/>
</dbReference>
<dbReference type="AlphaFoldDB" id="I3TT21"/>
<keyword evidence="2" id="KW-0560">Oxidoreductase</keyword>
<geneLocation type="plasmid" evidence="3 4">
    <name>pTM1</name>
</geneLocation>
<evidence type="ECO:0000256" key="1">
    <source>
        <dbReference type="ARBA" id="ARBA00006484"/>
    </source>
</evidence>
<comment type="similarity">
    <text evidence="1">Belongs to the short-chain dehydrogenases/reductases (SDR) family.</text>
</comment>
<dbReference type="EMBL" id="CP003237">
    <property type="protein sequence ID" value="AFK55909.1"/>
    <property type="molecule type" value="Genomic_DNA"/>
</dbReference>
<accession>I3TT21</accession>
<dbReference type="InterPro" id="IPR002347">
    <property type="entry name" value="SDR_fam"/>
</dbReference>
<organism evidence="3 4">
    <name type="scientific">Tistrella mobilis (strain KA081020-065)</name>
    <dbReference type="NCBI Taxonomy" id="1110502"/>
    <lineage>
        <taxon>Bacteria</taxon>
        <taxon>Pseudomonadati</taxon>
        <taxon>Pseudomonadota</taxon>
        <taxon>Alphaproteobacteria</taxon>
        <taxon>Geminicoccales</taxon>
        <taxon>Geminicoccaceae</taxon>
        <taxon>Tistrella</taxon>
    </lineage>
</organism>
<dbReference type="PATRIC" id="fig|1110502.3.peg.4157"/>
<dbReference type="PANTHER" id="PTHR43639">
    <property type="entry name" value="OXIDOREDUCTASE, SHORT-CHAIN DEHYDROGENASE/REDUCTASE FAMILY (AFU_ORTHOLOGUE AFUA_5G02870)"/>
    <property type="match status" value="1"/>
</dbReference>
<evidence type="ECO:0000256" key="2">
    <source>
        <dbReference type="ARBA" id="ARBA00023002"/>
    </source>
</evidence>
<reference evidence="3 4" key="1">
    <citation type="journal article" date="2012" name="J. Am. Chem. Soc.">
        <title>Bacterial biosynthesis and maturation of the didemnin anti-cancer agents.</title>
        <authorList>
            <person name="Xu Y."/>
            <person name="Kersten R.D."/>
            <person name="Nam S.J."/>
            <person name="Lu L."/>
            <person name="Al-Suwailem A.M."/>
            <person name="Zheng H."/>
            <person name="Fenical W."/>
            <person name="Dorrestein P.C."/>
            <person name="Moore B.S."/>
            <person name="Qian P.Y."/>
        </authorList>
    </citation>
    <scope>NUCLEOTIDE SEQUENCE [LARGE SCALE GENOMIC DNA]</scope>
    <source>
        <strain evidence="3 4">KA081020-065</strain>
    </source>
</reference>
<dbReference type="PRINTS" id="PR00081">
    <property type="entry name" value="GDHRDH"/>
</dbReference>
<evidence type="ECO:0000313" key="3">
    <source>
        <dbReference type="EMBL" id="AFK55909.1"/>
    </source>
</evidence>
<sequence>MLVAGGTGGIGRAICTTLAGAGLNVAFTYGRNHDGAATLADELAAAGVGSFFRAVALEDAAAVSAFADDAAAALGGVDAVVYAAGPNLSLAPISALDPAEWSRVIDVDVKGAFHLVAATLPHLRRRPSSAMVAVITAAVERVPRMDILSAAPKCAIEALFRGIAKEEGRHGIRANCVGPGWIDGGMGRRVVAEQFTPAKLERLLAVTPLGRMGTPGDVAAAVAFLLSDAAGYITGQSLAVDGGLQL</sequence>
<dbReference type="GO" id="GO:0016491">
    <property type="term" value="F:oxidoreductase activity"/>
    <property type="evidence" value="ECO:0007669"/>
    <property type="project" value="UniProtKB-KW"/>
</dbReference>
<dbReference type="InterPro" id="IPR036291">
    <property type="entry name" value="NAD(P)-bd_dom_sf"/>
</dbReference>
<dbReference type="Proteomes" id="UP000005258">
    <property type="component" value="Plasmid pTM1"/>
</dbReference>